<dbReference type="AlphaFoldDB" id="A0A6A6T710"/>
<keyword evidence="2" id="KW-0812">Transmembrane</keyword>
<evidence type="ECO:0000313" key="3">
    <source>
        <dbReference type="EMBL" id="KAF2655540.1"/>
    </source>
</evidence>
<keyword evidence="2" id="KW-1133">Transmembrane helix</keyword>
<evidence type="ECO:0000313" key="4">
    <source>
        <dbReference type="Proteomes" id="UP000799324"/>
    </source>
</evidence>
<evidence type="ECO:0000256" key="2">
    <source>
        <dbReference type="SAM" id="Phobius"/>
    </source>
</evidence>
<sequence length="408" mass="43456">MSQPWNNLENARSSRGTCVLQSVSPVVPGQQLNRCALPHAGIAHVLHSEAQAVLQLRVVAGGPQLCYYDKNQLAPDYIIPCYTGSASDQPTYCCKEGSKCMEQSTCYDPPTGVSYQYGCTDPNYNDASCPKKCNLDTSKSNWVGLVLCDKTWFCHHPDHCSAQCPSVPWDPAIKKPPEVNCSTWDKSDKYRALNVGTGNPLRDILVLPGNDADLTSYLSAHPTQKSSQLPTSTSPSTAIGSAGQTSRSESTSASASTPAPPSSSASNAGTATPDPEDGNSTALAAGLGAGIPAALALIGGLIYLLFRRRRRSQANLNNEEKFNDQDGAAHDTFLKSKHHGNDNVAHELDSPTAPTELEGSTVDDRSPIHSTLSSPNRSSFPAQSQFTAPRPFNGPLDAHGNEIHELPG</sequence>
<feature type="transmembrane region" description="Helical" evidence="2">
    <location>
        <begin position="282"/>
        <end position="306"/>
    </location>
</feature>
<dbReference type="EMBL" id="MU004347">
    <property type="protein sequence ID" value="KAF2655540.1"/>
    <property type="molecule type" value="Genomic_DNA"/>
</dbReference>
<keyword evidence="2" id="KW-0472">Membrane</keyword>
<name>A0A6A6T710_9PLEO</name>
<organism evidence="3 4">
    <name type="scientific">Lophiostoma macrostomum CBS 122681</name>
    <dbReference type="NCBI Taxonomy" id="1314788"/>
    <lineage>
        <taxon>Eukaryota</taxon>
        <taxon>Fungi</taxon>
        <taxon>Dikarya</taxon>
        <taxon>Ascomycota</taxon>
        <taxon>Pezizomycotina</taxon>
        <taxon>Dothideomycetes</taxon>
        <taxon>Pleosporomycetidae</taxon>
        <taxon>Pleosporales</taxon>
        <taxon>Lophiostomataceae</taxon>
        <taxon>Lophiostoma</taxon>
    </lineage>
</organism>
<dbReference type="Proteomes" id="UP000799324">
    <property type="component" value="Unassembled WGS sequence"/>
</dbReference>
<accession>A0A6A6T710</accession>
<feature type="compositionally biased region" description="Low complexity" evidence="1">
    <location>
        <begin position="222"/>
        <end position="237"/>
    </location>
</feature>
<gene>
    <name evidence="3" type="ORF">K491DRAFT_758122</name>
</gene>
<feature type="compositionally biased region" description="Basic and acidic residues" evidence="1">
    <location>
        <begin position="399"/>
        <end position="408"/>
    </location>
</feature>
<evidence type="ECO:0000256" key="1">
    <source>
        <dbReference type="SAM" id="MobiDB-lite"/>
    </source>
</evidence>
<protein>
    <submittedName>
        <fullName evidence="3">Uncharacterized protein</fullName>
    </submittedName>
</protein>
<proteinExistence type="predicted"/>
<dbReference type="CDD" id="cd12087">
    <property type="entry name" value="TM_EGFR-like"/>
    <property type="match status" value="1"/>
</dbReference>
<keyword evidence="4" id="KW-1185">Reference proteome</keyword>
<feature type="region of interest" description="Disordered" evidence="1">
    <location>
        <begin position="333"/>
        <end position="408"/>
    </location>
</feature>
<feature type="compositionally biased region" description="Polar residues" evidence="1">
    <location>
        <begin position="368"/>
        <end position="387"/>
    </location>
</feature>
<feature type="region of interest" description="Disordered" evidence="1">
    <location>
        <begin position="221"/>
        <end position="279"/>
    </location>
</feature>
<dbReference type="OrthoDB" id="4148662at2759"/>
<reference evidence="3" key="1">
    <citation type="journal article" date="2020" name="Stud. Mycol.">
        <title>101 Dothideomycetes genomes: a test case for predicting lifestyles and emergence of pathogens.</title>
        <authorList>
            <person name="Haridas S."/>
            <person name="Albert R."/>
            <person name="Binder M."/>
            <person name="Bloem J."/>
            <person name="Labutti K."/>
            <person name="Salamov A."/>
            <person name="Andreopoulos B."/>
            <person name="Baker S."/>
            <person name="Barry K."/>
            <person name="Bills G."/>
            <person name="Bluhm B."/>
            <person name="Cannon C."/>
            <person name="Castanera R."/>
            <person name="Culley D."/>
            <person name="Daum C."/>
            <person name="Ezra D."/>
            <person name="Gonzalez J."/>
            <person name="Henrissat B."/>
            <person name="Kuo A."/>
            <person name="Liang C."/>
            <person name="Lipzen A."/>
            <person name="Lutzoni F."/>
            <person name="Magnuson J."/>
            <person name="Mondo S."/>
            <person name="Nolan M."/>
            <person name="Ohm R."/>
            <person name="Pangilinan J."/>
            <person name="Park H.-J."/>
            <person name="Ramirez L."/>
            <person name="Alfaro M."/>
            <person name="Sun H."/>
            <person name="Tritt A."/>
            <person name="Yoshinaga Y."/>
            <person name="Zwiers L.-H."/>
            <person name="Turgeon B."/>
            <person name="Goodwin S."/>
            <person name="Spatafora J."/>
            <person name="Crous P."/>
            <person name="Grigoriev I."/>
        </authorList>
    </citation>
    <scope>NUCLEOTIDE SEQUENCE</scope>
    <source>
        <strain evidence="3">CBS 122681</strain>
    </source>
</reference>
<feature type="compositionally biased region" description="Basic and acidic residues" evidence="1">
    <location>
        <begin position="333"/>
        <end position="349"/>
    </location>
</feature>
<feature type="compositionally biased region" description="Low complexity" evidence="1">
    <location>
        <begin position="245"/>
        <end position="273"/>
    </location>
</feature>